<name>A0AA38J7A9_9CUCU</name>
<sequence>MWALVRTLQHLREYGSFKLAAQDRGRLRSNRIANIEEAVLSKLDRTLGRVTVQCDVSESSSLEDIQRTTVPLSGLATQLLTPTDLPRRQNFCE</sequence>
<evidence type="ECO:0000313" key="2">
    <source>
        <dbReference type="Proteomes" id="UP001168821"/>
    </source>
</evidence>
<reference evidence="1" key="1">
    <citation type="journal article" date="2023" name="G3 (Bethesda)">
        <title>Whole genome assemblies of Zophobas morio and Tenebrio molitor.</title>
        <authorList>
            <person name="Kaur S."/>
            <person name="Stinson S.A."/>
            <person name="diCenzo G.C."/>
        </authorList>
    </citation>
    <scope>NUCLEOTIDE SEQUENCE</scope>
    <source>
        <strain evidence="1">QUZm001</strain>
    </source>
</reference>
<evidence type="ECO:0000313" key="1">
    <source>
        <dbReference type="EMBL" id="KAJ3666042.1"/>
    </source>
</evidence>
<proteinExistence type="predicted"/>
<keyword evidence="2" id="KW-1185">Reference proteome</keyword>
<protein>
    <submittedName>
        <fullName evidence="1">Uncharacterized protein</fullName>
    </submittedName>
</protein>
<dbReference type="EMBL" id="JALNTZ010000001">
    <property type="protein sequence ID" value="KAJ3666042.1"/>
    <property type="molecule type" value="Genomic_DNA"/>
</dbReference>
<dbReference type="Proteomes" id="UP001168821">
    <property type="component" value="Unassembled WGS sequence"/>
</dbReference>
<comment type="caution">
    <text evidence="1">The sequence shown here is derived from an EMBL/GenBank/DDBJ whole genome shotgun (WGS) entry which is preliminary data.</text>
</comment>
<accession>A0AA38J7A9</accession>
<gene>
    <name evidence="1" type="ORF">Zmor_001498</name>
</gene>
<dbReference type="AlphaFoldDB" id="A0AA38J7A9"/>
<organism evidence="1 2">
    <name type="scientific">Zophobas morio</name>
    <dbReference type="NCBI Taxonomy" id="2755281"/>
    <lineage>
        <taxon>Eukaryota</taxon>
        <taxon>Metazoa</taxon>
        <taxon>Ecdysozoa</taxon>
        <taxon>Arthropoda</taxon>
        <taxon>Hexapoda</taxon>
        <taxon>Insecta</taxon>
        <taxon>Pterygota</taxon>
        <taxon>Neoptera</taxon>
        <taxon>Endopterygota</taxon>
        <taxon>Coleoptera</taxon>
        <taxon>Polyphaga</taxon>
        <taxon>Cucujiformia</taxon>
        <taxon>Tenebrionidae</taxon>
        <taxon>Zophobas</taxon>
    </lineage>
</organism>